<evidence type="ECO:0000313" key="2">
    <source>
        <dbReference type="Proteomes" id="UP000320940"/>
    </source>
</evidence>
<name>A0A4Y5TSA3_9CAUD</name>
<protein>
    <submittedName>
        <fullName evidence="1">Uncharacterized protein</fullName>
    </submittedName>
</protein>
<proteinExistence type="predicted"/>
<reference evidence="2" key="1">
    <citation type="submission" date="2019-06" db="EMBL/GenBank/DDBJ databases">
        <title>Complete genome of the novel Klebsiella pneumoniae phage Marfa.</title>
        <authorList>
            <person name="Harb L."/>
            <person name="Boeckman J."/>
            <person name="Newkirk H."/>
            <person name="Liu M."/>
            <person name="Gill J."/>
            <person name="Ramsey J."/>
        </authorList>
    </citation>
    <scope>NUCLEOTIDE SEQUENCE [LARGE SCALE GENOMIC DNA]</scope>
</reference>
<dbReference type="EMBL" id="MN044033">
    <property type="protein sequence ID" value="QDB71879.1"/>
    <property type="molecule type" value="Genomic_DNA"/>
</dbReference>
<dbReference type="Proteomes" id="UP000320940">
    <property type="component" value="Segment"/>
</dbReference>
<gene>
    <name evidence="1" type="ORF">CPT_Marfa_234</name>
</gene>
<accession>A0A4Y5TSA3</accession>
<evidence type="ECO:0000313" key="1">
    <source>
        <dbReference type="EMBL" id="QDB71879.1"/>
    </source>
</evidence>
<sequence>MKASDAVRLSVSFTERNTTIPNDVFEHIARRAINGGFSASFCPFADFGIAVRRTEYEDQHHKMADIIRQFEELGYEVEVFYQGGNHYGPIDSIRVKW</sequence>
<organism evidence="1 2">
    <name type="scientific">Klebsiella phage Marfa</name>
    <dbReference type="NCBI Taxonomy" id="2587809"/>
    <lineage>
        <taxon>Viruses</taxon>
        <taxon>Duplodnaviria</taxon>
        <taxon>Heunggongvirae</taxon>
        <taxon>Uroviricota</taxon>
        <taxon>Caudoviricetes</taxon>
        <taxon>Marfavirus</taxon>
        <taxon>Marfavirus marfa</taxon>
    </lineage>
</organism>
<keyword evidence="2" id="KW-1185">Reference proteome</keyword>